<name>A0ABU8SAY9_9SPHN</name>
<sequence>MGSALTEVLAFFDEWKPTLADMLASMEKRFTDQTVWENVGLSRTVGFVEAKAFMDAFAKMKPIESGEVIVHHAAEIGNVVLTERTDNFHDKDGKLIVSIKLMGVFEMDGSKIVAWRDYFDTAAGF</sequence>
<accession>A0ABU8SAY9</accession>
<evidence type="ECO:0000259" key="1">
    <source>
        <dbReference type="Pfam" id="PF07858"/>
    </source>
</evidence>
<dbReference type="InterPro" id="IPR013100">
    <property type="entry name" value="LEH"/>
</dbReference>
<evidence type="ECO:0000313" key="2">
    <source>
        <dbReference type="EMBL" id="MEJ6011062.1"/>
    </source>
</evidence>
<organism evidence="2 3">
    <name type="scientific">Novosphingobium aquae</name>
    <dbReference type="NCBI Taxonomy" id="3133435"/>
    <lineage>
        <taxon>Bacteria</taxon>
        <taxon>Pseudomonadati</taxon>
        <taxon>Pseudomonadota</taxon>
        <taxon>Alphaproteobacteria</taxon>
        <taxon>Sphingomonadales</taxon>
        <taxon>Sphingomonadaceae</taxon>
        <taxon>Novosphingobium</taxon>
    </lineage>
</organism>
<keyword evidence="3" id="KW-1185">Reference proteome</keyword>
<protein>
    <submittedName>
        <fullName evidence="2">Limonene-1,2-epoxide hydrolase family protein</fullName>
    </submittedName>
</protein>
<reference evidence="2 3" key="1">
    <citation type="submission" date="2024-03" db="EMBL/GenBank/DDBJ databases">
        <authorList>
            <person name="Jo J.-H."/>
        </authorList>
    </citation>
    <scope>NUCLEOTIDE SEQUENCE [LARGE SCALE GENOMIC DNA]</scope>
    <source>
        <strain evidence="2 3">AS3R-12</strain>
    </source>
</reference>
<dbReference type="EMBL" id="JBBHJY010000007">
    <property type="protein sequence ID" value="MEJ6011062.1"/>
    <property type="molecule type" value="Genomic_DNA"/>
</dbReference>
<comment type="caution">
    <text evidence="2">The sequence shown here is derived from an EMBL/GenBank/DDBJ whole genome shotgun (WGS) entry which is preliminary data.</text>
</comment>
<dbReference type="GO" id="GO:0016787">
    <property type="term" value="F:hydrolase activity"/>
    <property type="evidence" value="ECO:0007669"/>
    <property type="project" value="UniProtKB-KW"/>
</dbReference>
<dbReference type="RefSeq" id="WP_339967929.1">
    <property type="nucleotide sequence ID" value="NZ_JBBHJY010000007.1"/>
</dbReference>
<dbReference type="InterPro" id="IPR032710">
    <property type="entry name" value="NTF2-like_dom_sf"/>
</dbReference>
<gene>
    <name evidence="2" type="ORF">WG900_14155</name>
</gene>
<dbReference type="Pfam" id="PF07858">
    <property type="entry name" value="LEH"/>
    <property type="match status" value="1"/>
</dbReference>
<dbReference type="SUPFAM" id="SSF54427">
    <property type="entry name" value="NTF2-like"/>
    <property type="match status" value="1"/>
</dbReference>
<keyword evidence="2" id="KW-0378">Hydrolase</keyword>
<dbReference type="Gene3D" id="3.10.450.50">
    <property type="match status" value="1"/>
</dbReference>
<dbReference type="Proteomes" id="UP001379235">
    <property type="component" value="Unassembled WGS sequence"/>
</dbReference>
<feature type="domain" description="Limonene-1,2-epoxide hydrolase" evidence="1">
    <location>
        <begin position="26"/>
        <end position="121"/>
    </location>
</feature>
<proteinExistence type="predicted"/>
<evidence type="ECO:0000313" key="3">
    <source>
        <dbReference type="Proteomes" id="UP001379235"/>
    </source>
</evidence>